<reference evidence="2 3" key="1">
    <citation type="submission" date="2014-04" db="EMBL/GenBank/DDBJ databases">
        <authorList>
            <consortium name="DOE Joint Genome Institute"/>
            <person name="Kuo A."/>
            <person name="Kohler A."/>
            <person name="Nagy L.G."/>
            <person name="Floudas D."/>
            <person name="Copeland A."/>
            <person name="Barry K.W."/>
            <person name="Cichocki N."/>
            <person name="Veneault-Fourrey C."/>
            <person name="LaButti K."/>
            <person name="Lindquist E.A."/>
            <person name="Lipzen A."/>
            <person name="Lundell T."/>
            <person name="Morin E."/>
            <person name="Murat C."/>
            <person name="Sun H."/>
            <person name="Tunlid A."/>
            <person name="Henrissat B."/>
            <person name="Grigoriev I.V."/>
            <person name="Hibbett D.S."/>
            <person name="Martin F."/>
            <person name="Nordberg H.P."/>
            <person name="Cantor M.N."/>
            <person name="Hua S.X."/>
        </authorList>
    </citation>
    <scope>NUCLEOTIDE SEQUENCE [LARGE SCALE GENOMIC DNA]</scope>
    <source>
        <strain evidence="2 3">Foug A</strain>
    </source>
</reference>
<proteinExistence type="predicted"/>
<dbReference type="STRING" id="1036808.A0A0C2YXY9"/>
<dbReference type="EMBL" id="KN822154">
    <property type="protein sequence ID" value="KIM54483.1"/>
    <property type="molecule type" value="Genomic_DNA"/>
</dbReference>
<keyword evidence="3" id="KW-1185">Reference proteome</keyword>
<name>A0A0C2YXY9_9AGAM</name>
<protein>
    <recommendedName>
        <fullName evidence="4">Arrestin-like N-terminal domain-containing protein</fullName>
    </recommendedName>
</protein>
<evidence type="ECO:0000313" key="2">
    <source>
        <dbReference type="EMBL" id="KIM54483.1"/>
    </source>
</evidence>
<sequence>MDPVHLPEYAPSTPAPDYSSKPLPGERSIERTPRQSISHQGQLSFTYQEHGMALTLRGCREEAGVPAFGLCSTVRGEFEPTDREKIISVVVKLEGRIVIKNRSWISSTLLLSKQCTLWESDDGDTVCPGVLPLSIEFPAHYLDIHSGRDIRLPPSLLISRPRRAAVVYSLSLTVRKKRGLLFCMRSPREVSIVADLRYSPRVRPPRPPPLYFSALKQCPDEWQEDVWSIDGSSQQLEANQHSMAQCHFFLPSVRVFSVSESIPFHLSLRGSPSLLQSMVQSFAPDRATDQEGCENPIHVYMIRQTIVRKDQGKAVHEEILGTGELMASDMTVLDEPLLEDTACRSWNGQLQCEKSILCSGFNTPVLEVKDLIVLSLVGPLASTKSLNASLRHDIPIRIVTHPYLARL</sequence>
<evidence type="ECO:0000256" key="1">
    <source>
        <dbReference type="SAM" id="MobiDB-lite"/>
    </source>
</evidence>
<gene>
    <name evidence="2" type="ORF">SCLCIDRAFT_1221979</name>
</gene>
<dbReference type="Proteomes" id="UP000053989">
    <property type="component" value="Unassembled WGS sequence"/>
</dbReference>
<dbReference type="OrthoDB" id="3252135at2759"/>
<evidence type="ECO:0008006" key="4">
    <source>
        <dbReference type="Google" id="ProtNLM"/>
    </source>
</evidence>
<accession>A0A0C2YXY9</accession>
<dbReference type="AlphaFoldDB" id="A0A0C2YXY9"/>
<dbReference type="InParanoid" id="A0A0C2YXY9"/>
<feature type="region of interest" description="Disordered" evidence="1">
    <location>
        <begin position="1"/>
        <end position="41"/>
    </location>
</feature>
<evidence type="ECO:0000313" key="3">
    <source>
        <dbReference type="Proteomes" id="UP000053989"/>
    </source>
</evidence>
<reference evidence="3" key="2">
    <citation type="submission" date="2015-01" db="EMBL/GenBank/DDBJ databases">
        <title>Evolutionary Origins and Diversification of the Mycorrhizal Mutualists.</title>
        <authorList>
            <consortium name="DOE Joint Genome Institute"/>
            <consortium name="Mycorrhizal Genomics Consortium"/>
            <person name="Kohler A."/>
            <person name="Kuo A."/>
            <person name="Nagy L.G."/>
            <person name="Floudas D."/>
            <person name="Copeland A."/>
            <person name="Barry K.W."/>
            <person name="Cichocki N."/>
            <person name="Veneault-Fourrey C."/>
            <person name="LaButti K."/>
            <person name="Lindquist E.A."/>
            <person name="Lipzen A."/>
            <person name="Lundell T."/>
            <person name="Morin E."/>
            <person name="Murat C."/>
            <person name="Riley R."/>
            <person name="Ohm R."/>
            <person name="Sun H."/>
            <person name="Tunlid A."/>
            <person name="Henrissat B."/>
            <person name="Grigoriev I.V."/>
            <person name="Hibbett D.S."/>
            <person name="Martin F."/>
        </authorList>
    </citation>
    <scope>NUCLEOTIDE SEQUENCE [LARGE SCALE GENOMIC DNA]</scope>
    <source>
        <strain evidence="3">Foug A</strain>
    </source>
</reference>
<dbReference type="HOGENOM" id="CLU_049916_0_0_1"/>
<organism evidence="2 3">
    <name type="scientific">Scleroderma citrinum Foug A</name>
    <dbReference type="NCBI Taxonomy" id="1036808"/>
    <lineage>
        <taxon>Eukaryota</taxon>
        <taxon>Fungi</taxon>
        <taxon>Dikarya</taxon>
        <taxon>Basidiomycota</taxon>
        <taxon>Agaricomycotina</taxon>
        <taxon>Agaricomycetes</taxon>
        <taxon>Agaricomycetidae</taxon>
        <taxon>Boletales</taxon>
        <taxon>Sclerodermatineae</taxon>
        <taxon>Sclerodermataceae</taxon>
        <taxon>Scleroderma</taxon>
    </lineage>
</organism>